<dbReference type="Proteomes" id="UP000184052">
    <property type="component" value="Unassembled WGS sequence"/>
</dbReference>
<evidence type="ECO:0000313" key="10">
    <source>
        <dbReference type="EMBL" id="SHI48537.1"/>
    </source>
</evidence>
<evidence type="ECO:0000256" key="8">
    <source>
        <dbReference type="PIRSR" id="PIRSR001434-2"/>
    </source>
</evidence>
<dbReference type="InterPro" id="IPR015424">
    <property type="entry name" value="PyrdxlP-dep_Trfase"/>
</dbReference>
<dbReference type="GO" id="GO:0047982">
    <property type="term" value="F:homocysteine desulfhydrase activity"/>
    <property type="evidence" value="ECO:0007669"/>
    <property type="project" value="UniProtKB-EC"/>
</dbReference>
<gene>
    <name evidence="10" type="ORF">SAMN02745751_00368</name>
</gene>
<comment type="similarity">
    <text evidence="2 9">Belongs to the trans-sulfuration enzymes family.</text>
</comment>
<accession>A0A1M6BIQ9</accession>
<evidence type="ECO:0000256" key="6">
    <source>
        <dbReference type="ARBA" id="ARBA00048780"/>
    </source>
</evidence>
<dbReference type="OrthoDB" id="9780685at2"/>
<dbReference type="STRING" id="1121476.SAMN02745751_00368"/>
<keyword evidence="10" id="KW-0456">Lyase</keyword>
<dbReference type="Gene3D" id="3.40.640.10">
    <property type="entry name" value="Type I PLP-dependent aspartate aminotransferase-like (Major domain)"/>
    <property type="match status" value="1"/>
</dbReference>
<comment type="catalytic activity">
    <reaction evidence="6">
        <text>L-homocysteine + H2O = 2-oxobutanoate + hydrogen sulfide + NH4(+) + H(+)</text>
        <dbReference type="Rhea" id="RHEA:14501"/>
        <dbReference type="ChEBI" id="CHEBI:15377"/>
        <dbReference type="ChEBI" id="CHEBI:15378"/>
        <dbReference type="ChEBI" id="CHEBI:16763"/>
        <dbReference type="ChEBI" id="CHEBI:28938"/>
        <dbReference type="ChEBI" id="CHEBI:29919"/>
        <dbReference type="ChEBI" id="CHEBI:58199"/>
        <dbReference type="EC" id="4.4.1.2"/>
    </reaction>
    <physiologicalReaction direction="left-to-right" evidence="6">
        <dbReference type="Rhea" id="RHEA:14502"/>
    </physiologicalReaction>
</comment>
<dbReference type="PANTHER" id="PTHR11808">
    <property type="entry name" value="TRANS-SULFURATION ENZYME FAMILY MEMBER"/>
    <property type="match status" value="1"/>
</dbReference>
<comment type="catalytic activity">
    <reaction evidence="7">
        <text>L-methionine + H2O = methanethiol + 2-oxobutanoate + NH4(+)</text>
        <dbReference type="Rhea" id="RHEA:23800"/>
        <dbReference type="ChEBI" id="CHEBI:15377"/>
        <dbReference type="ChEBI" id="CHEBI:16007"/>
        <dbReference type="ChEBI" id="CHEBI:16763"/>
        <dbReference type="ChEBI" id="CHEBI:28938"/>
        <dbReference type="ChEBI" id="CHEBI:57844"/>
        <dbReference type="EC" id="4.4.1.11"/>
    </reaction>
    <physiologicalReaction direction="left-to-right" evidence="7">
        <dbReference type="Rhea" id="RHEA:23801"/>
    </physiologicalReaction>
</comment>
<dbReference type="Pfam" id="PF01053">
    <property type="entry name" value="Cys_Met_Meta_PP"/>
    <property type="match status" value="1"/>
</dbReference>
<evidence type="ECO:0000256" key="9">
    <source>
        <dbReference type="RuleBase" id="RU362118"/>
    </source>
</evidence>
<dbReference type="GO" id="GO:0030170">
    <property type="term" value="F:pyridoxal phosphate binding"/>
    <property type="evidence" value="ECO:0007669"/>
    <property type="project" value="InterPro"/>
</dbReference>
<dbReference type="PANTHER" id="PTHR11808:SF80">
    <property type="entry name" value="CYSTATHIONINE GAMMA-LYASE"/>
    <property type="match status" value="1"/>
</dbReference>
<feature type="modified residue" description="N6-(pyridoxal phosphate)lysine" evidence="8">
    <location>
        <position position="210"/>
    </location>
</feature>
<sequence>MSSCDLSNARFDTKMIHAGHVVDPVNRSMAMPIHQTATFAFDTVEQMDKAWDDLGYLYTREGNPTVIALEKRLAAMEGGESCVVTGSGMGAVATTLLSLCRKGDNIVASKGLFFHSDILLKELFEKMDITVDFVDFKNIDEVKGEIKDNTSILLFETPENPALSVVDIAEMSKLSKENNCILIVDSTFAPPPISFPLSLGADIVIHSLTKYINGHGDALGGAVIGSKKHMDIIKYPGMPCFTGAALSPFNAWLILRGMETLEMRVTKHCSSAMEVASYLESNPHVEKVIYPALESHPDNGICKRQMNNMGGGIVSFWLKDGINGLSVREADYMLCNKTKLFSIATSLGEAHSLIQVENDDMLRLAIGLENHEDIINDLKQAFSIFD</sequence>
<evidence type="ECO:0000256" key="3">
    <source>
        <dbReference type="ARBA" id="ARBA00022898"/>
    </source>
</evidence>
<dbReference type="GO" id="GO:0019346">
    <property type="term" value="P:transsulfuration"/>
    <property type="evidence" value="ECO:0007669"/>
    <property type="project" value="InterPro"/>
</dbReference>
<keyword evidence="3 8" id="KW-0663">Pyridoxal phosphate</keyword>
<dbReference type="GO" id="GO:0005737">
    <property type="term" value="C:cytoplasm"/>
    <property type="evidence" value="ECO:0007669"/>
    <property type="project" value="TreeGrafter"/>
</dbReference>
<proteinExistence type="inferred from homology"/>
<reference evidence="10 11" key="1">
    <citation type="submission" date="2016-11" db="EMBL/GenBank/DDBJ databases">
        <authorList>
            <person name="Jaros S."/>
            <person name="Januszkiewicz K."/>
            <person name="Wedrychowicz H."/>
        </authorList>
    </citation>
    <scope>NUCLEOTIDE SEQUENCE [LARGE SCALE GENOMIC DNA]</scope>
    <source>
        <strain evidence="10 11">DSM 17477</strain>
    </source>
</reference>
<organism evidence="10 11">
    <name type="scientific">Dethiosulfatibacter aminovorans DSM 17477</name>
    <dbReference type="NCBI Taxonomy" id="1121476"/>
    <lineage>
        <taxon>Bacteria</taxon>
        <taxon>Bacillati</taxon>
        <taxon>Bacillota</taxon>
        <taxon>Tissierellia</taxon>
        <taxon>Dethiosulfatibacter</taxon>
    </lineage>
</organism>
<evidence type="ECO:0000256" key="4">
    <source>
        <dbReference type="ARBA" id="ARBA00047175"/>
    </source>
</evidence>
<keyword evidence="11" id="KW-1185">Reference proteome</keyword>
<dbReference type="FunFam" id="3.40.640.10:FF:000046">
    <property type="entry name" value="Cystathionine gamma-lyase"/>
    <property type="match status" value="1"/>
</dbReference>
<dbReference type="PROSITE" id="PS00868">
    <property type="entry name" value="CYS_MET_METAB_PP"/>
    <property type="match status" value="1"/>
</dbReference>
<dbReference type="InterPro" id="IPR000277">
    <property type="entry name" value="Cys/Met-Metab_PyrdxlP-dep_enz"/>
</dbReference>
<name>A0A1M6BIQ9_9FIRM</name>
<protein>
    <recommendedName>
        <fullName evidence="4">homocysteine desulfhydrase</fullName>
        <ecNumber evidence="4">4.4.1.2</ecNumber>
    </recommendedName>
    <alternativeName>
        <fullName evidence="5">Homocysteine desulfhydrase</fullName>
    </alternativeName>
</protein>
<evidence type="ECO:0000256" key="1">
    <source>
        <dbReference type="ARBA" id="ARBA00001933"/>
    </source>
</evidence>
<dbReference type="AlphaFoldDB" id="A0A1M6BIQ9"/>
<evidence type="ECO:0000256" key="2">
    <source>
        <dbReference type="ARBA" id="ARBA00009077"/>
    </source>
</evidence>
<dbReference type="InterPro" id="IPR015422">
    <property type="entry name" value="PyrdxlP-dep_Trfase_small"/>
</dbReference>
<evidence type="ECO:0000313" key="11">
    <source>
        <dbReference type="Proteomes" id="UP000184052"/>
    </source>
</evidence>
<dbReference type="InterPro" id="IPR015421">
    <property type="entry name" value="PyrdxlP-dep_Trfase_major"/>
</dbReference>
<dbReference type="EC" id="4.4.1.2" evidence="4"/>
<dbReference type="InterPro" id="IPR054542">
    <property type="entry name" value="Cys_met_metab_PP"/>
</dbReference>
<dbReference type="EMBL" id="FQZL01000005">
    <property type="protein sequence ID" value="SHI48537.1"/>
    <property type="molecule type" value="Genomic_DNA"/>
</dbReference>
<evidence type="ECO:0000256" key="7">
    <source>
        <dbReference type="ARBA" id="ARBA00052699"/>
    </source>
</evidence>
<dbReference type="PIRSF" id="PIRSF001434">
    <property type="entry name" value="CGS"/>
    <property type="match status" value="1"/>
</dbReference>
<comment type="cofactor">
    <cofactor evidence="1 9">
        <name>pyridoxal 5'-phosphate</name>
        <dbReference type="ChEBI" id="CHEBI:597326"/>
    </cofactor>
</comment>
<dbReference type="RefSeq" id="WP_073046276.1">
    <property type="nucleotide sequence ID" value="NZ_FQZL01000005.1"/>
</dbReference>
<evidence type="ECO:0000256" key="5">
    <source>
        <dbReference type="ARBA" id="ARBA00047199"/>
    </source>
</evidence>
<dbReference type="GO" id="GO:0018826">
    <property type="term" value="F:methionine gamma-lyase activity"/>
    <property type="evidence" value="ECO:0007669"/>
    <property type="project" value="UniProtKB-EC"/>
</dbReference>
<dbReference type="CDD" id="cd00614">
    <property type="entry name" value="CGS_like"/>
    <property type="match status" value="1"/>
</dbReference>
<dbReference type="SUPFAM" id="SSF53383">
    <property type="entry name" value="PLP-dependent transferases"/>
    <property type="match status" value="1"/>
</dbReference>
<dbReference type="Gene3D" id="3.90.1150.10">
    <property type="entry name" value="Aspartate Aminotransferase, domain 1"/>
    <property type="match status" value="1"/>
</dbReference>